<dbReference type="Gene3D" id="2.40.10.10">
    <property type="entry name" value="Trypsin-like serine proteases"/>
    <property type="match status" value="4"/>
</dbReference>
<evidence type="ECO:0000256" key="7">
    <source>
        <dbReference type="SAM" id="SignalP"/>
    </source>
</evidence>
<evidence type="ECO:0000259" key="8">
    <source>
        <dbReference type="PROSITE" id="PS50240"/>
    </source>
</evidence>
<evidence type="ECO:0000256" key="3">
    <source>
        <dbReference type="ARBA" id="ARBA00022801"/>
    </source>
</evidence>
<proteinExistence type="predicted"/>
<dbReference type="SMART" id="SM00020">
    <property type="entry name" value="Tryp_SPc"/>
    <property type="match status" value="1"/>
</dbReference>
<keyword evidence="7" id="KW-0732">Signal</keyword>
<protein>
    <recommendedName>
        <fullName evidence="8">Peptidase S1 domain-containing protein</fullName>
    </recommendedName>
</protein>
<dbReference type="InterPro" id="IPR009003">
    <property type="entry name" value="Peptidase_S1_PA"/>
</dbReference>
<keyword evidence="3 6" id="KW-0378">Hydrolase</keyword>
<dbReference type="PROSITE" id="PS00134">
    <property type="entry name" value="TRYPSIN_HIS"/>
    <property type="match status" value="1"/>
</dbReference>
<reference evidence="10" key="1">
    <citation type="submission" date="2013-02" db="EMBL/GenBank/DDBJ databases">
        <authorList>
            <person name="Hughes D."/>
        </authorList>
    </citation>
    <scope>NUCLEOTIDE SEQUENCE</scope>
    <source>
        <strain>Durham</strain>
        <strain evidence="10">NC isolate 2 -- Noor lab</strain>
    </source>
</reference>
<reference evidence="9" key="2">
    <citation type="submission" date="2015-06" db="UniProtKB">
        <authorList>
            <consortium name="EnsemblMetazoa"/>
        </authorList>
    </citation>
    <scope>IDENTIFICATION</scope>
</reference>
<dbReference type="CDD" id="cd00190">
    <property type="entry name" value="Tryp_SPc"/>
    <property type="match status" value="1"/>
</dbReference>
<dbReference type="GO" id="GO:0006508">
    <property type="term" value="P:proteolysis"/>
    <property type="evidence" value="ECO:0007669"/>
    <property type="project" value="UniProtKB-KW"/>
</dbReference>
<dbReference type="SUPFAM" id="SSF50494">
    <property type="entry name" value="Trypsin-like serine proteases"/>
    <property type="match status" value="1"/>
</dbReference>
<keyword evidence="2 6" id="KW-0645">Protease</keyword>
<dbReference type="InterPro" id="IPR043504">
    <property type="entry name" value="Peptidase_S1_PA_chymotrypsin"/>
</dbReference>
<keyword evidence="10" id="KW-1185">Reference proteome</keyword>
<sequence length="265" mass="28787">MKTIIVISLLLAIASAELKIGYPKDSGYVINEGRVIRGFNAEEGSSKFIISISLRPDKYIHNCGGSIIDKEWILTAAHCIMGNGIGDMVYAGLHDKSNTTGAQQLGPNDIALMHVSEPFVFNDKVQPVLLPSRNEIVEGECHLYGWGQTKALLPTSPKVLQTMETDIILYEDCKEMLPENAPIANVNVCSAPRENKLSACNGDSGGPLVKETKDGLVQIVGVVSWGYIPCGMAGQPSIYTNVASYVEWIATSKADYYKGIKFCNK</sequence>
<dbReference type="HOGENOM" id="CLU_006842_7_0_1"/>
<comment type="subcellular location">
    <subcellularLocation>
        <location evidence="1">Secreted</location>
        <location evidence="1">Extracellular space</location>
    </subcellularLocation>
</comment>
<evidence type="ECO:0000313" key="10">
    <source>
        <dbReference type="Proteomes" id="UP000015102"/>
    </source>
</evidence>
<dbReference type="InterPro" id="IPR001314">
    <property type="entry name" value="Peptidase_S1A"/>
</dbReference>
<dbReference type="GO" id="GO:0005576">
    <property type="term" value="C:extracellular region"/>
    <property type="evidence" value="ECO:0007669"/>
    <property type="project" value="UniProtKB-SubCell"/>
</dbReference>
<dbReference type="EMBL" id="CAQQ02392279">
    <property type="status" value="NOT_ANNOTATED_CDS"/>
    <property type="molecule type" value="Genomic_DNA"/>
</dbReference>
<keyword evidence="4 6" id="KW-0720">Serine protease</keyword>
<dbReference type="PROSITE" id="PS50240">
    <property type="entry name" value="TRYPSIN_DOM"/>
    <property type="match status" value="1"/>
</dbReference>
<dbReference type="PRINTS" id="PR00722">
    <property type="entry name" value="CHYMOTRYPSIN"/>
</dbReference>
<evidence type="ECO:0000313" key="9">
    <source>
        <dbReference type="EnsemblMetazoa" id="MESCA000944-PA"/>
    </source>
</evidence>
<accession>T1GCD4</accession>
<dbReference type="PANTHER" id="PTHR24250:SF27">
    <property type="entry name" value="ELASTASE 2 LIKE"/>
    <property type="match status" value="1"/>
</dbReference>
<name>T1GCD4_MEGSC</name>
<evidence type="ECO:0000256" key="1">
    <source>
        <dbReference type="ARBA" id="ARBA00004239"/>
    </source>
</evidence>
<dbReference type="PROSITE" id="PS00135">
    <property type="entry name" value="TRYPSIN_SER"/>
    <property type="match status" value="1"/>
</dbReference>
<keyword evidence="5" id="KW-1015">Disulfide bond</keyword>
<dbReference type="AlphaFoldDB" id="T1GCD4"/>
<feature type="chain" id="PRO_5004577257" description="Peptidase S1 domain-containing protein" evidence="7">
    <location>
        <begin position="17"/>
        <end position="265"/>
    </location>
</feature>
<organism evidence="9 10">
    <name type="scientific">Megaselia scalaris</name>
    <name type="common">Humpbacked fly</name>
    <name type="synonym">Phora scalaris</name>
    <dbReference type="NCBI Taxonomy" id="36166"/>
    <lineage>
        <taxon>Eukaryota</taxon>
        <taxon>Metazoa</taxon>
        <taxon>Ecdysozoa</taxon>
        <taxon>Arthropoda</taxon>
        <taxon>Hexapoda</taxon>
        <taxon>Insecta</taxon>
        <taxon>Pterygota</taxon>
        <taxon>Neoptera</taxon>
        <taxon>Endopterygota</taxon>
        <taxon>Diptera</taxon>
        <taxon>Brachycera</taxon>
        <taxon>Muscomorpha</taxon>
        <taxon>Platypezoidea</taxon>
        <taxon>Phoridae</taxon>
        <taxon>Megaseliini</taxon>
        <taxon>Megaselia</taxon>
    </lineage>
</organism>
<evidence type="ECO:0000256" key="2">
    <source>
        <dbReference type="ARBA" id="ARBA00022670"/>
    </source>
</evidence>
<evidence type="ECO:0000256" key="4">
    <source>
        <dbReference type="ARBA" id="ARBA00022825"/>
    </source>
</evidence>
<dbReference type="FunFam" id="2.40.10.10:FF:000036">
    <property type="entry name" value="Trypsin beta"/>
    <property type="match status" value="1"/>
</dbReference>
<evidence type="ECO:0000256" key="5">
    <source>
        <dbReference type="ARBA" id="ARBA00023157"/>
    </source>
</evidence>
<dbReference type="STRING" id="36166.T1GCD4"/>
<dbReference type="InterPro" id="IPR001254">
    <property type="entry name" value="Trypsin_dom"/>
</dbReference>
<feature type="domain" description="Peptidase S1" evidence="8">
    <location>
        <begin position="35"/>
        <end position="254"/>
    </location>
</feature>
<evidence type="ECO:0000256" key="6">
    <source>
        <dbReference type="RuleBase" id="RU363034"/>
    </source>
</evidence>
<dbReference type="OMA" id="EGECHLY"/>
<dbReference type="InterPro" id="IPR033116">
    <property type="entry name" value="TRYPSIN_SER"/>
</dbReference>
<dbReference type="InterPro" id="IPR018114">
    <property type="entry name" value="TRYPSIN_HIS"/>
</dbReference>
<dbReference type="PANTHER" id="PTHR24250">
    <property type="entry name" value="CHYMOTRYPSIN-RELATED"/>
    <property type="match status" value="1"/>
</dbReference>
<dbReference type="GO" id="GO:0004252">
    <property type="term" value="F:serine-type endopeptidase activity"/>
    <property type="evidence" value="ECO:0007669"/>
    <property type="project" value="InterPro"/>
</dbReference>
<dbReference type="EnsemblMetazoa" id="MESCA000944-RA">
    <property type="protein sequence ID" value="MESCA000944-PA"/>
    <property type="gene ID" value="MESCA000944"/>
</dbReference>
<feature type="signal peptide" evidence="7">
    <location>
        <begin position="1"/>
        <end position="16"/>
    </location>
</feature>
<dbReference type="Proteomes" id="UP000015102">
    <property type="component" value="Unassembled WGS sequence"/>
</dbReference>
<dbReference type="Pfam" id="PF00089">
    <property type="entry name" value="Trypsin"/>
    <property type="match status" value="1"/>
</dbReference>